<dbReference type="CDD" id="cd01638">
    <property type="entry name" value="CysQ"/>
    <property type="match status" value="1"/>
</dbReference>
<feature type="binding site" evidence="9">
    <location>
        <position position="88"/>
    </location>
    <ligand>
        <name>Mg(2+)</name>
        <dbReference type="ChEBI" id="CHEBI:18420"/>
        <label>1</label>
    </ligand>
</feature>
<dbReference type="Gene3D" id="3.40.190.80">
    <property type="match status" value="1"/>
</dbReference>
<dbReference type="NCBIfam" id="TIGR01331">
    <property type="entry name" value="bisphos_cysQ"/>
    <property type="match status" value="1"/>
</dbReference>
<gene>
    <name evidence="9 11" type="primary">cysQ</name>
    <name evidence="11" type="ORF">DS031_14020</name>
</gene>
<comment type="function">
    <text evidence="9">Converts adenosine-3',5'-bisphosphate (PAP) to AMP.</text>
</comment>
<dbReference type="GO" id="GO:0000103">
    <property type="term" value="P:sulfate assimilation"/>
    <property type="evidence" value="ECO:0007669"/>
    <property type="project" value="TreeGrafter"/>
</dbReference>
<feature type="binding site" evidence="9">
    <location>
        <position position="91"/>
    </location>
    <ligand>
        <name>Mg(2+)</name>
        <dbReference type="ChEBI" id="CHEBI:18420"/>
        <label>2</label>
    </ligand>
</feature>
<keyword evidence="6 9" id="KW-0378">Hydrolase</keyword>
<dbReference type="InterPro" id="IPR020583">
    <property type="entry name" value="Inositol_monoP_metal-BS"/>
</dbReference>
<feature type="binding site" evidence="10">
    <location>
        <position position="90"/>
    </location>
    <ligand>
        <name>Mg(2+)</name>
        <dbReference type="ChEBI" id="CHEBI:18420"/>
        <label>2</label>
    </ligand>
</feature>
<dbReference type="GO" id="GO:0008441">
    <property type="term" value="F:3'(2'),5'-bisphosphate nucleotidase activity"/>
    <property type="evidence" value="ECO:0007669"/>
    <property type="project" value="UniProtKB-UniRule"/>
</dbReference>
<reference evidence="11 12" key="1">
    <citation type="submission" date="2018-07" db="EMBL/GenBank/DDBJ databases">
        <title>Lottiidibacillus patelloidae gen. nov., sp. nov., isolated from the intestinal tract of a marine limpet and the reclassification of B. taeanensis BH030017T, B. algicola KMM 3737T and B. hwajinpoensis SW-72T as genus Lottiidibacillus.</title>
        <authorList>
            <person name="Liu R."/>
            <person name="Huang Z."/>
        </authorList>
    </citation>
    <scope>NUCLEOTIDE SEQUENCE [LARGE SCALE GENOMIC DNA]</scope>
    <source>
        <strain evidence="11 12">BH030017</strain>
    </source>
</reference>
<dbReference type="OrthoDB" id="9772456at2"/>
<proteinExistence type="inferred from homology"/>
<dbReference type="GO" id="GO:0050427">
    <property type="term" value="P:3'-phosphoadenosine 5'-phosphosulfate metabolic process"/>
    <property type="evidence" value="ECO:0007669"/>
    <property type="project" value="TreeGrafter"/>
</dbReference>
<feature type="binding site" evidence="9">
    <location>
        <position position="68"/>
    </location>
    <ligand>
        <name>substrate</name>
    </ligand>
</feature>
<evidence type="ECO:0000256" key="2">
    <source>
        <dbReference type="ARBA" id="ARBA00005289"/>
    </source>
</evidence>
<dbReference type="InterPro" id="IPR000760">
    <property type="entry name" value="Inositol_monophosphatase-like"/>
</dbReference>
<dbReference type="FunFam" id="3.40.190.80:FF:000005">
    <property type="entry name" value="3'(2'),5'-bisphosphate nucleotidase CysQ"/>
    <property type="match status" value="1"/>
</dbReference>
<comment type="subcellular location">
    <subcellularLocation>
        <location evidence="9">Cell membrane</location>
        <topology evidence="9">Peripheral membrane protein</topology>
        <orientation evidence="9">Cytoplasmic side</orientation>
    </subcellularLocation>
</comment>
<evidence type="ECO:0000256" key="6">
    <source>
        <dbReference type="ARBA" id="ARBA00022801"/>
    </source>
</evidence>
<keyword evidence="8 9" id="KW-0472">Membrane</keyword>
<dbReference type="InterPro" id="IPR050725">
    <property type="entry name" value="CysQ/Inositol_MonoPase"/>
</dbReference>
<keyword evidence="5 9" id="KW-0479">Metal-binding</keyword>
<dbReference type="SUPFAM" id="SSF56655">
    <property type="entry name" value="Carbohydrate phosphatase"/>
    <property type="match status" value="1"/>
</dbReference>
<feature type="binding site" evidence="9">
    <location>
        <position position="68"/>
    </location>
    <ligand>
        <name>Mg(2+)</name>
        <dbReference type="ChEBI" id="CHEBI:18420"/>
        <label>1</label>
    </ligand>
</feature>
<dbReference type="Proteomes" id="UP000253314">
    <property type="component" value="Unassembled WGS sequence"/>
</dbReference>
<evidence type="ECO:0000256" key="10">
    <source>
        <dbReference type="PIRSR" id="PIRSR600760-2"/>
    </source>
</evidence>
<comment type="similarity">
    <text evidence="2 9">Belongs to the inositol monophosphatase superfamily. CysQ family.</text>
</comment>
<dbReference type="PROSITE" id="PS00629">
    <property type="entry name" value="IMP_1"/>
    <property type="match status" value="1"/>
</dbReference>
<dbReference type="AlphaFoldDB" id="A0A366XY46"/>
<evidence type="ECO:0000256" key="1">
    <source>
        <dbReference type="ARBA" id="ARBA00001625"/>
    </source>
</evidence>
<dbReference type="GO" id="GO:0005886">
    <property type="term" value="C:plasma membrane"/>
    <property type="evidence" value="ECO:0007669"/>
    <property type="project" value="UniProtKB-SubCell"/>
</dbReference>
<dbReference type="FunFam" id="3.30.540.10:FF:000007">
    <property type="entry name" value="3'(2'),5'-bisphosphate nucleotidase CysQ"/>
    <property type="match status" value="1"/>
</dbReference>
<evidence type="ECO:0000256" key="5">
    <source>
        <dbReference type="ARBA" id="ARBA00022723"/>
    </source>
</evidence>
<evidence type="ECO:0000256" key="7">
    <source>
        <dbReference type="ARBA" id="ARBA00022842"/>
    </source>
</evidence>
<accession>A0A366XY46</accession>
<dbReference type="HAMAP" id="MF_02095">
    <property type="entry name" value="CysQ"/>
    <property type="match status" value="1"/>
</dbReference>
<feature type="binding site" evidence="9">
    <location>
        <position position="231"/>
    </location>
    <ligand>
        <name>substrate</name>
    </ligand>
</feature>
<name>A0A366XY46_9BACI</name>
<dbReference type="EC" id="3.1.3.7" evidence="9"/>
<evidence type="ECO:0000256" key="4">
    <source>
        <dbReference type="ARBA" id="ARBA00022519"/>
    </source>
</evidence>
<keyword evidence="12" id="KW-1185">Reference proteome</keyword>
<feature type="binding site" evidence="9">
    <location>
        <position position="88"/>
    </location>
    <ligand>
        <name>Mg(2+)</name>
        <dbReference type="ChEBI" id="CHEBI:18420"/>
        <label>2</label>
    </ligand>
</feature>
<dbReference type="Gene3D" id="3.30.540.10">
    <property type="entry name" value="Fructose-1,6-Bisphosphatase, subunit A, domain 1"/>
    <property type="match status" value="1"/>
</dbReference>
<comment type="cofactor">
    <cofactor evidence="9 10">
        <name>Mg(2+)</name>
        <dbReference type="ChEBI" id="CHEBI:18420"/>
    </cofactor>
</comment>
<organism evidence="11 12">
    <name type="scientific">Bacillus taeanensis</name>
    <dbReference type="NCBI Taxonomy" id="273032"/>
    <lineage>
        <taxon>Bacteria</taxon>
        <taxon>Bacillati</taxon>
        <taxon>Bacillota</taxon>
        <taxon>Bacilli</taxon>
        <taxon>Bacillales</taxon>
        <taxon>Bacillaceae</taxon>
        <taxon>Bacillus</taxon>
    </lineage>
</organism>
<feature type="binding site" evidence="9">
    <location>
        <position position="231"/>
    </location>
    <ligand>
        <name>Mg(2+)</name>
        <dbReference type="ChEBI" id="CHEBI:18420"/>
        <label>2</label>
    </ligand>
</feature>
<evidence type="ECO:0000256" key="9">
    <source>
        <dbReference type="HAMAP-Rule" id="MF_02095"/>
    </source>
</evidence>
<keyword evidence="3 9" id="KW-1003">Cell membrane</keyword>
<feature type="binding site" evidence="10">
    <location>
        <position position="68"/>
    </location>
    <ligand>
        <name>Mg(2+)</name>
        <dbReference type="ChEBI" id="CHEBI:18420"/>
        <label>1</label>
        <note>catalytic</note>
    </ligand>
</feature>
<feature type="binding site" evidence="9">
    <location>
        <begin position="90"/>
        <end position="93"/>
    </location>
    <ligand>
        <name>substrate</name>
    </ligand>
</feature>
<evidence type="ECO:0000256" key="3">
    <source>
        <dbReference type="ARBA" id="ARBA00022475"/>
    </source>
</evidence>
<evidence type="ECO:0000256" key="8">
    <source>
        <dbReference type="ARBA" id="ARBA00023136"/>
    </source>
</evidence>
<dbReference type="EMBL" id="QOCW01000015">
    <property type="protein sequence ID" value="RBW68851.1"/>
    <property type="molecule type" value="Genomic_DNA"/>
</dbReference>
<feature type="binding site" evidence="10">
    <location>
        <position position="91"/>
    </location>
    <ligand>
        <name>Mg(2+)</name>
        <dbReference type="ChEBI" id="CHEBI:18420"/>
        <label>1</label>
        <note>catalytic</note>
    </ligand>
</feature>
<evidence type="ECO:0000313" key="11">
    <source>
        <dbReference type="EMBL" id="RBW68851.1"/>
    </source>
</evidence>
<feature type="binding site" evidence="10">
    <location>
        <position position="88"/>
    </location>
    <ligand>
        <name>Mg(2+)</name>
        <dbReference type="ChEBI" id="CHEBI:18420"/>
        <label>1</label>
        <note>catalytic</note>
    </ligand>
</feature>
<keyword evidence="7 9" id="KW-0460">Magnesium</keyword>
<feature type="binding site" evidence="10">
    <location>
        <position position="231"/>
    </location>
    <ligand>
        <name>Mg(2+)</name>
        <dbReference type="ChEBI" id="CHEBI:18420"/>
        <label>1</label>
        <note>catalytic</note>
    </ligand>
</feature>
<evidence type="ECO:0000313" key="12">
    <source>
        <dbReference type="Proteomes" id="UP000253314"/>
    </source>
</evidence>
<protein>
    <recommendedName>
        <fullName evidence="9">3'(2'),5'-bisphosphate nucleotidase CysQ</fullName>
        <ecNumber evidence="9">3.1.3.7</ecNumber>
    </recommendedName>
    <alternativeName>
        <fullName evidence="9">3'(2'),5-bisphosphonucleoside 3'(2')-phosphohydrolase</fullName>
    </alternativeName>
    <alternativeName>
        <fullName evidence="9">3'-phosphoadenosine 5'-phosphate phosphatase</fullName>
        <shortName evidence="9">PAP phosphatase</shortName>
    </alternativeName>
</protein>
<comment type="catalytic activity">
    <reaction evidence="1 9">
        <text>adenosine 3',5'-bisphosphate + H2O = AMP + phosphate</text>
        <dbReference type="Rhea" id="RHEA:10040"/>
        <dbReference type="ChEBI" id="CHEBI:15377"/>
        <dbReference type="ChEBI" id="CHEBI:43474"/>
        <dbReference type="ChEBI" id="CHEBI:58343"/>
        <dbReference type="ChEBI" id="CHEBI:456215"/>
        <dbReference type="EC" id="3.1.3.7"/>
    </reaction>
</comment>
<keyword evidence="4" id="KW-0997">Cell inner membrane</keyword>
<dbReference type="PANTHER" id="PTHR43028:SF5">
    <property type="entry name" value="3'(2'),5'-BISPHOSPHATE NUCLEOTIDASE 1"/>
    <property type="match status" value="1"/>
</dbReference>
<dbReference type="RefSeq" id="WP_113806705.1">
    <property type="nucleotide sequence ID" value="NZ_QOCW01000015.1"/>
</dbReference>
<dbReference type="GO" id="GO:0000287">
    <property type="term" value="F:magnesium ion binding"/>
    <property type="evidence" value="ECO:0007669"/>
    <property type="project" value="UniProtKB-UniRule"/>
</dbReference>
<dbReference type="PANTHER" id="PTHR43028">
    <property type="entry name" value="3'(2'),5'-BISPHOSPHATE NUCLEOTIDASE 1"/>
    <property type="match status" value="1"/>
</dbReference>
<dbReference type="InterPro" id="IPR006240">
    <property type="entry name" value="CysQ"/>
</dbReference>
<sequence length="271" mass="30260">MIETITINDIVKISIEAGDKILEVYESADFGIESKADDSPLTMADKKANEVITDRLTKLYPEIPILSEEGNHLAYEERKDWEYFWLVDPLDGTKEFIKRNGEFTVNIALIHNGTPVLGVIYAPVLETVYFAKQGLGAYKLEKCKKQINGQVEDSKLVEVSTALPLKQDREHTTVIASRSHMSPETEAYINELKKEVGEVEITSAGSSLKLCLVAEGKADVYPRFAPTMEWDTGAGQAISVLSGASVTRTDSGEKLEYNKENLLNPWFIVRR</sequence>
<feature type="binding site" evidence="9">
    <location>
        <position position="90"/>
    </location>
    <ligand>
        <name>Mg(2+)</name>
        <dbReference type="ChEBI" id="CHEBI:18420"/>
        <label>1</label>
    </ligand>
</feature>
<comment type="caution">
    <text evidence="11">The sequence shown here is derived from an EMBL/GenBank/DDBJ whole genome shotgun (WGS) entry which is preliminary data.</text>
</comment>
<dbReference type="PRINTS" id="PR00377">
    <property type="entry name" value="IMPHPHTASES"/>
</dbReference>
<dbReference type="Pfam" id="PF00459">
    <property type="entry name" value="Inositol_P"/>
    <property type="match status" value="1"/>
</dbReference>